<dbReference type="EMBL" id="CAJVPY010049343">
    <property type="protein sequence ID" value="CAG8812845.1"/>
    <property type="molecule type" value="Genomic_DNA"/>
</dbReference>
<feature type="compositionally biased region" description="Polar residues" evidence="1">
    <location>
        <begin position="216"/>
        <end position="233"/>
    </location>
</feature>
<dbReference type="AlphaFoldDB" id="A0A9N9PG07"/>
<evidence type="ECO:0000313" key="2">
    <source>
        <dbReference type="EMBL" id="CAG8812845.1"/>
    </source>
</evidence>
<keyword evidence="3" id="KW-1185">Reference proteome</keyword>
<evidence type="ECO:0000256" key="1">
    <source>
        <dbReference type="SAM" id="MobiDB-lite"/>
    </source>
</evidence>
<reference evidence="2" key="1">
    <citation type="submission" date="2021-06" db="EMBL/GenBank/DDBJ databases">
        <authorList>
            <person name="Kallberg Y."/>
            <person name="Tangrot J."/>
            <person name="Rosling A."/>
        </authorList>
    </citation>
    <scope>NUCLEOTIDE SEQUENCE</scope>
    <source>
        <strain evidence="2">MA453B</strain>
    </source>
</reference>
<evidence type="ECO:0000313" key="3">
    <source>
        <dbReference type="Proteomes" id="UP000789405"/>
    </source>
</evidence>
<proteinExistence type="predicted"/>
<accession>A0A9N9PG07</accession>
<feature type="region of interest" description="Disordered" evidence="1">
    <location>
        <begin position="161"/>
        <end position="238"/>
    </location>
</feature>
<dbReference type="OrthoDB" id="2349470at2759"/>
<name>A0A9N9PG07_9GLOM</name>
<organism evidence="2 3">
    <name type="scientific">Dentiscutata erythropus</name>
    <dbReference type="NCBI Taxonomy" id="1348616"/>
    <lineage>
        <taxon>Eukaryota</taxon>
        <taxon>Fungi</taxon>
        <taxon>Fungi incertae sedis</taxon>
        <taxon>Mucoromycota</taxon>
        <taxon>Glomeromycotina</taxon>
        <taxon>Glomeromycetes</taxon>
        <taxon>Diversisporales</taxon>
        <taxon>Gigasporaceae</taxon>
        <taxon>Dentiscutata</taxon>
    </lineage>
</organism>
<protein>
    <submittedName>
        <fullName evidence="2">11222_t:CDS:1</fullName>
    </submittedName>
</protein>
<sequence length="250" mass="28593">LAEAGVNPKIINTWAKDQKLIQYSNKIQRKRTKKRMANPDKILIHFSLARVSKRLQNIDVSKIPTRGDLADVIVMLSMRPAEVRSLQINYYEPDPSNIPAWYKDGYSWYCTGYLKSRGEKKKNPIPKPLLSMEKNPECARELLTWIQEAIKARKLHDPVFTESGKHNDTPFNEFLKQEPYKTLPGKLRDYGSKHASRIHGGDNYNTESKDSEPETSDSPKPQTQASSPSQTMEMDSMLAEIDAMLAEIQK</sequence>
<dbReference type="Proteomes" id="UP000789405">
    <property type="component" value="Unassembled WGS sequence"/>
</dbReference>
<comment type="caution">
    <text evidence="2">The sequence shown here is derived from an EMBL/GenBank/DDBJ whole genome shotgun (WGS) entry which is preliminary data.</text>
</comment>
<feature type="non-terminal residue" evidence="2">
    <location>
        <position position="250"/>
    </location>
</feature>
<gene>
    <name evidence="2" type="ORF">DERYTH_LOCUS25703</name>
</gene>